<dbReference type="Proteomes" id="UP001290462">
    <property type="component" value="Unassembled WGS sequence"/>
</dbReference>
<dbReference type="GeneID" id="83607315"/>
<dbReference type="PANTHER" id="PTHR13947">
    <property type="entry name" value="GNAT FAMILY N-ACETYLTRANSFERASE"/>
    <property type="match status" value="1"/>
</dbReference>
<dbReference type="EMBL" id="JAVBVO010000002">
    <property type="protein sequence ID" value="MDZ5757701.1"/>
    <property type="molecule type" value="Genomic_DNA"/>
</dbReference>
<keyword evidence="2" id="KW-0812">Transmembrane</keyword>
<evidence type="ECO:0000313" key="4">
    <source>
        <dbReference type="EMBL" id="MDZ5757701.1"/>
    </source>
</evidence>
<dbReference type="InterPro" id="IPR000182">
    <property type="entry name" value="GNAT_dom"/>
</dbReference>
<dbReference type="GO" id="GO:0008080">
    <property type="term" value="F:N-acetyltransferase activity"/>
    <property type="evidence" value="ECO:0007669"/>
    <property type="project" value="InterPro"/>
</dbReference>
<dbReference type="Gene3D" id="3.40.630.30">
    <property type="match status" value="1"/>
</dbReference>
<protein>
    <submittedName>
        <fullName evidence="4">GNAT family N-acetyltransferase</fullName>
    </submittedName>
</protein>
<accession>A0AAW9K354</accession>
<sequence>MKIYEYQNNNQDAVIKLILEIQKKEYGLQITLEDQPDLLTIPSTYQVKSGGFWVAFSGTELIGTIALLPLANQRVALRKMFVKKVYRGKELNVAQQLLGTAFEWCREQKCEAVFLGTTDKFKAAHRFYEKNKFKKIMKTELPTDFPILEVDSVFYRYELN</sequence>
<gene>
    <name evidence="4" type="ORF">RAK27_03435</name>
</gene>
<proteinExistence type="predicted"/>
<reference evidence="4" key="1">
    <citation type="submission" date="2023-08" db="EMBL/GenBank/DDBJ databases">
        <title>Genomic characterization of piscicolin 126 produced by Carnobacterium maltaromaticum CM22 strain isolated from salmon (Salmo salar).</title>
        <authorList>
            <person name="Gonzalez-Gragera E."/>
            <person name="Garcia-Lopez J.D."/>
            <person name="Teso-Perez C."/>
            <person name="Gimenez-Hernandez I."/>
            <person name="Peralta-Sanchez J.M."/>
            <person name="Valdivia E."/>
            <person name="Montalban-Lopez M."/>
            <person name="Martin-Platero A.M."/>
            <person name="Banos A."/>
            <person name="Martinez-Bueno M."/>
        </authorList>
    </citation>
    <scope>NUCLEOTIDE SEQUENCE</scope>
    <source>
        <strain evidence="4">CM22</strain>
    </source>
</reference>
<comment type="caution">
    <text evidence="4">The sequence shown here is derived from an EMBL/GenBank/DDBJ whole genome shotgun (WGS) entry which is preliminary data.</text>
</comment>
<evidence type="ECO:0000259" key="3">
    <source>
        <dbReference type="PROSITE" id="PS51186"/>
    </source>
</evidence>
<dbReference type="RefSeq" id="WP_010054840.1">
    <property type="nucleotide sequence ID" value="NZ_BJOJ01000053.1"/>
</dbReference>
<dbReference type="AlphaFoldDB" id="A0AAW9K354"/>
<dbReference type="InterPro" id="IPR050769">
    <property type="entry name" value="NAT_camello-type"/>
</dbReference>
<feature type="transmembrane region" description="Helical" evidence="2">
    <location>
        <begin position="52"/>
        <end position="71"/>
    </location>
</feature>
<keyword evidence="2" id="KW-1133">Transmembrane helix</keyword>
<feature type="domain" description="N-acetyltransferase" evidence="3">
    <location>
        <begin position="1"/>
        <end position="160"/>
    </location>
</feature>
<dbReference type="SUPFAM" id="SSF55729">
    <property type="entry name" value="Acyl-CoA N-acyltransferases (Nat)"/>
    <property type="match status" value="1"/>
</dbReference>
<evidence type="ECO:0000256" key="2">
    <source>
        <dbReference type="SAM" id="Phobius"/>
    </source>
</evidence>
<name>A0AAW9K354_CARML</name>
<dbReference type="PANTHER" id="PTHR13947:SF37">
    <property type="entry name" value="LD18367P"/>
    <property type="match status" value="1"/>
</dbReference>
<dbReference type="Pfam" id="PF00583">
    <property type="entry name" value="Acetyltransf_1"/>
    <property type="match status" value="1"/>
</dbReference>
<evidence type="ECO:0000313" key="5">
    <source>
        <dbReference type="Proteomes" id="UP001290462"/>
    </source>
</evidence>
<dbReference type="CDD" id="cd04301">
    <property type="entry name" value="NAT_SF"/>
    <property type="match status" value="1"/>
</dbReference>
<organism evidence="4 5">
    <name type="scientific">Carnobacterium maltaromaticum</name>
    <name type="common">Carnobacterium piscicola</name>
    <dbReference type="NCBI Taxonomy" id="2751"/>
    <lineage>
        <taxon>Bacteria</taxon>
        <taxon>Bacillati</taxon>
        <taxon>Bacillota</taxon>
        <taxon>Bacilli</taxon>
        <taxon>Lactobacillales</taxon>
        <taxon>Carnobacteriaceae</taxon>
        <taxon>Carnobacterium</taxon>
    </lineage>
</organism>
<dbReference type="PROSITE" id="PS51186">
    <property type="entry name" value="GNAT"/>
    <property type="match status" value="1"/>
</dbReference>
<evidence type="ECO:0000256" key="1">
    <source>
        <dbReference type="ARBA" id="ARBA00022679"/>
    </source>
</evidence>
<dbReference type="InterPro" id="IPR016181">
    <property type="entry name" value="Acyl_CoA_acyltransferase"/>
</dbReference>
<keyword evidence="1" id="KW-0808">Transferase</keyword>
<keyword evidence="2" id="KW-0472">Membrane</keyword>